<feature type="region of interest" description="Disordered" evidence="1">
    <location>
        <begin position="38"/>
        <end position="60"/>
    </location>
</feature>
<dbReference type="EMBL" id="JACETU010000005">
    <property type="protein sequence ID" value="KAF7427930.1"/>
    <property type="molecule type" value="Genomic_DNA"/>
</dbReference>
<dbReference type="RefSeq" id="XP_036630302.1">
    <property type="nucleotide sequence ID" value="XM_036776682.1"/>
</dbReference>
<gene>
    <name evidence="3" type="ORF">PC9H_007147</name>
</gene>
<dbReference type="GeneID" id="59376965"/>
<sequence>MSMQTKSILAIAAYVSVVFALAVPVFTAEGGQAVVQRSDDYYGGSNRNTNTNTNTNTNINNNTNKSGGYYGYNCYKAE</sequence>
<protein>
    <submittedName>
        <fullName evidence="3">Uncharacterized protein</fullName>
    </submittedName>
</protein>
<evidence type="ECO:0000256" key="1">
    <source>
        <dbReference type="SAM" id="MobiDB-lite"/>
    </source>
</evidence>
<reference evidence="3" key="1">
    <citation type="submission" date="2019-07" db="EMBL/GenBank/DDBJ databases">
        <authorList>
            <person name="Palmer J.M."/>
        </authorList>
    </citation>
    <scope>NUCLEOTIDE SEQUENCE</scope>
    <source>
        <strain evidence="3">PC9</strain>
    </source>
</reference>
<name>A0A8H6ZQJ5_PLEOS</name>
<keyword evidence="2" id="KW-0732">Signal</keyword>
<dbReference type="AlphaFoldDB" id="A0A8H6ZQJ5"/>
<evidence type="ECO:0000256" key="2">
    <source>
        <dbReference type="SAM" id="SignalP"/>
    </source>
</evidence>
<dbReference type="Proteomes" id="UP000623687">
    <property type="component" value="Unassembled WGS sequence"/>
</dbReference>
<organism evidence="3 4">
    <name type="scientific">Pleurotus ostreatus</name>
    <name type="common">Oyster mushroom</name>
    <name type="synonym">White-rot fungus</name>
    <dbReference type="NCBI Taxonomy" id="5322"/>
    <lineage>
        <taxon>Eukaryota</taxon>
        <taxon>Fungi</taxon>
        <taxon>Dikarya</taxon>
        <taxon>Basidiomycota</taxon>
        <taxon>Agaricomycotina</taxon>
        <taxon>Agaricomycetes</taxon>
        <taxon>Agaricomycetidae</taxon>
        <taxon>Agaricales</taxon>
        <taxon>Pleurotineae</taxon>
        <taxon>Pleurotaceae</taxon>
        <taxon>Pleurotus</taxon>
    </lineage>
</organism>
<evidence type="ECO:0000313" key="4">
    <source>
        <dbReference type="Proteomes" id="UP000623687"/>
    </source>
</evidence>
<dbReference type="OrthoDB" id="10585584at2759"/>
<dbReference type="VEuPathDB" id="FungiDB:PC9H_007147"/>
<evidence type="ECO:0000313" key="3">
    <source>
        <dbReference type="EMBL" id="KAF7427930.1"/>
    </source>
</evidence>
<accession>A0A8H6ZQJ5</accession>
<keyword evidence="4" id="KW-1185">Reference proteome</keyword>
<feature type="chain" id="PRO_5034339475" evidence="2">
    <location>
        <begin position="21"/>
        <end position="78"/>
    </location>
</feature>
<proteinExistence type="predicted"/>
<feature type="compositionally biased region" description="Low complexity" evidence="1">
    <location>
        <begin position="46"/>
        <end position="60"/>
    </location>
</feature>
<comment type="caution">
    <text evidence="3">The sequence shown here is derived from an EMBL/GenBank/DDBJ whole genome shotgun (WGS) entry which is preliminary data.</text>
</comment>
<feature type="signal peptide" evidence="2">
    <location>
        <begin position="1"/>
        <end position="20"/>
    </location>
</feature>